<gene>
    <name evidence="2" type="ORF">V474_15515</name>
</gene>
<evidence type="ECO:0000313" key="3">
    <source>
        <dbReference type="Proteomes" id="UP000052268"/>
    </source>
</evidence>
<sequence>MPLSLVQKSREAQQTPRVLVIGGSGFVGRHLVTRLAGSGRHLRVLTRDPQAVEAALASDLVELVAGSYRDPAALDAAMGGVDAVYHLAKGEGRNWQEYLDNDVEPTRRVAEAALRRGVRRFIYVGSIDSYASGNAADRIDGSTALDPRIDRRNHYARSKAICEDMLLTMARERGLPLVILRLGIVIGAGSSPIHYGIGRFKTWNRLTYWGDGRHKLPFVLVEDAAEALVRALDAPAIEARSFLIADAPLLSARDYVAAMQARSGAKVHAAPRPIWRYWLEDLMRGLVKTAIRHPNRHLSSLHDWRCRSHSATYDAEQSITALGWRPTGTRQALIERGIYPAVEAMK</sequence>
<dbReference type="PANTHER" id="PTHR48079">
    <property type="entry name" value="PROTEIN YEEZ"/>
    <property type="match status" value="1"/>
</dbReference>
<organism evidence="2 3">
    <name type="scientific">Novosphingobium barchaimii LL02</name>
    <dbReference type="NCBI Taxonomy" id="1114963"/>
    <lineage>
        <taxon>Bacteria</taxon>
        <taxon>Pseudomonadati</taxon>
        <taxon>Pseudomonadota</taxon>
        <taxon>Alphaproteobacteria</taxon>
        <taxon>Sphingomonadales</taxon>
        <taxon>Sphingomonadaceae</taxon>
        <taxon>Novosphingobium</taxon>
    </lineage>
</organism>
<feature type="domain" description="NAD-dependent epimerase/dehydratase" evidence="1">
    <location>
        <begin position="18"/>
        <end position="236"/>
    </location>
</feature>
<evidence type="ECO:0000259" key="1">
    <source>
        <dbReference type="Pfam" id="PF01370"/>
    </source>
</evidence>
<dbReference type="PANTHER" id="PTHR48079:SF6">
    <property type="entry name" value="NAD(P)-BINDING DOMAIN-CONTAINING PROTEIN-RELATED"/>
    <property type="match status" value="1"/>
</dbReference>
<dbReference type="InterPro" id="IPR036291">
    <property type="entry name" value="NAD(P)-bd_dom_sf"/>
</dbReference>
<proteinExistence type="predicted"/>
<dbReference type="Gene3D" id="3.40.50.720">
    <property type="entry name" value="NAD(P)-binding Rossmann-like Domain"/>
    <property type="match status" value="1"/>
</dbReference>
<dbReference type="AlphaFoldDB" id="A0A0J7XYK4"/>
<accession>A0A0J7XYK4</accession>
<dbReference type="Proteomes" id="UP000052268">
    <property type="component" value="Unassembled WGS sequence"/>
</dbReference>
<name>A0A0J7XYK4_9SPHN</name>
<dbReference type="OrthoDB" id="9778052at2"/>
<dbReference type="RefSeq" id="WP_082699692.1">
    <property type="nucleotide sequence ID" value="NZ_KQ130453.1"/>
</dbReference>
<dbReference type="SUPFAM" id="SSF51735">
    <property type="entry name" value="NAD(P)-binding Rossmann-fold domains"/>
    <property type="match status" value="1"/>
</dbReference>
<dbReference type="GO" id="GO:0005737">
    <property type="term" value="C:cytoplasm"/>
    <property type="evidence" value="ECO:0007669"/>
    <property type="project" value="TreeGrafter"/>
</dbReference>
<dbReference type="InterPro" id="IPR001509">
    <property type="entry name" value="Epimerase_deHydtase"/>
</dbReference>
<dbReference type="Pfam" id="PF01370">
    <property type="entry name" value="Epimerase"/>
    <property type="match status" value="1"/>
</dbReference>
<keyword evidence="3" id="KW-1185">Reference proteome</keyword>
<evidence type="ECO:0000313" key="2">
    <source>
        <dbReference type="EMBL" id="KMS56358.1"/>
    </source>
</evidence>
<comment type="caution">
    <text evidence="2">The sequence shown here is derived from an EMBL/GenBank/DDBJ whole genome shotgun (WGS) entry which is preliminary data.</text>
</comment>
<reference evidence="2 3" key="1">
    <citation type="journal article" date="2015" name="G3 (Bethesda)">
        <title>Insights into Ongoing Evolution of the Hexachlorocyclohexane Catabolic Pathway from Comparative Genomics of Ten Sphingomonadaceae Strains.</title>
        <authorList>
            <person name="Pearce S.L."/>
            <person name="Oakeshott J.G."/>
            <person name="Pandey G."/>
        </authorList>
    </citation>
    <scope>NUCLEOTIDE SEQUENCE [LARGE SCALE GENOMIC DNA]</scope>
    <source>
        <strain evidence="2 3">LL02</strain>
    </source>
</reference>
<dbReference type="EMBL" id="JACU01000004">
    <property type="protein sequence ID" value="KMS56358.1"/>
    <property type="molecule type" value="Genomic_DNA"/>
</dbReference>
<protein>
    <submittedName>
        <fullName evidence="2">Oxidoreductase</fullName>
    </submittedName>
</protein>
<dbReference type="InterPro" id="IPR051783">
    <property type="entry name" value="NAD(P)-dependent_oxidoreduct"/>
</dbReference>
<dbReference type="PATRIC" id="fig|1114963.3.peg.1930"/>
<dbReference type="GO" id="GO:0004029">
    <property type="term" value="F:aldehyde dehydrogenase (NAD+) activity"/>
    <property type="evidence" value="ECO:0007669"/>
    <property type="project" value="TreeGrafter"/>
</dbReference>